<evidence type="ECO:0000256" key="7">
    <source>
        <dbReference type="ARBA" id="ARBA00023242"/>
    </source>
</evidence>
<dbReference type="GO" id="GO:0006325">
    <property type="term" value="P:chromatin organization"/>
    <property type="evidence" value="ECO:0007669"/>
    <property type="project" value="UniProtKB-KW"/>
</dbReference>
<evidence type="ECO:0000256" key="6">
    <source>
        <dbReference type="ARBA" id="ARBA00023163"/>
    </source>
</evidence>
<evidence type="ECO:0000256" key="4">
    <source>
        <dbReference type="ARBA" id="ARBA00023015"/>
    </source>
</evidence>
<sequence>MEEYAQFKNQLESELIKTERLIADVESSFINAEHCQNGSILRGYEGFLSTKESLRKRQRLTKGEERLFSLSSKTSPVAREQDQGGLEQLEGLATTPGGHGKKGYAQKGYAQKGYAQKR</sequence>
<dbReference type="OrthoDB" id="440324at2759"/>
<accession>A0A250WWD2</accession>
<feature type="region of interest" description="Disordered" evidence="8">
    <location>
        <begin position="71"/>
        <end position="118"/>
    </location>
</feature>
<dbReference type="PANTHER" id="PTHR13476">
    <property type="entry name" value="CHROMATIN MODIFICATION-RELATED PROTEIN MEAF6"/>
    <property type="match status" value="1"/>
</dbReference>
<evidence type="ECO:0000313" key="9">
    <source>
        <dbReference type="EMBL" id="GAX75144.1"/>
    </source>
</evidence>
<evidence type="ECO:0000256" key="1">
    <source>
        <dbReference type="ARBA" id="ARBA00004123"/>
    </source>
</evidence>
<dbReference type="GO" id="GO:0000123">
    <property type="term" value="C:histone acetyltransferase complex"/>
    <property type="evidence" value="ECO:0007669"/>
    <property type="project" value="InterPro"/>
</dbReference>
<evidence type="ECO:0000256" key="5">
    <source>
        <dbReference type="ARBA" id="ARBA00023054"/>
    </source>
</evidence>
<organism evidence="9 10">
    <name type="scientific">Chlamydomonas eustigma</name>
    <dbReference type="NCBI Taxonomy" id="1157962"/>
    <lineage>
        <taxon>Eukaryota</taxon>
        <taxon>Viridiplantae</taxon>
        <taxon>Chlorophyta</taxon>
        <taxon>core chlorophytes</taxon>
        <taxon>Chlorophyceae</taxon>
        <taxon>CS clade</taxon>
        <taxon>Chlamydomonadales</taxon>
        <taxon>Chlamydomonadaceae</taxon>
        <taxon>Chlamydomonas</taxon>
    </lineage>
</organism>
<keyword evidence="10" id="KW-1185">Reference proteome</keyword>
<reference evidence="9 10" key="1">
    <citation type="submission" date="2017-08" db="EMBL/GenBank/DDBJ databases">
        <title>Acidophilic green algal genome provides insights into adaptation to an acidic environment.</title>
        <authorList>
            <person name="Hirooka S."/>
            <person name="Hirose Y."/>
            <person name="Kanesaki Y."/>
            <person name="Higuchi S."/>
            <person name="Fujiwara T."/>
            <person name="Onuma R."/>
            <person name="Era A."/>
            <person name="Ohbayashi R."/>
            <person name="Uzuka A."/>
            <person name="Nozaki H."/>
            <person name="Yoshikawa H."/>
            <person name="Miyagishima S.Y."/>
        </authorList>
    </citation>
    <scope>NUCLEOTIDE SEQUENCE [LARGE SCALE GENOMIC DNA]</scope>
    <source>
        <strain evidence="9 10">NIES-2499</strain>
    </source>
</reference>
<name>A0A250WWD2_9CHLO</name>
<keyword evidence="7" id="KW-0539">Nucleus</keyword>
<gene>
    <name evidence="9" type="ORF">CEUSTIGMA_g2588.t1</name>
</gene>
<dbReference type="STRING" id="1157962.A0A250WWD2"/>
<proteinExistence type="inferred from homology"/>
<comment type="subcellular location">
    <subcellularLocation>
        <location evidence="1">Nucleus</location>
    </subcellularLocation>
</comment>
<dbReference type="Proteomes" id="UP000232323">
    <property type="component" value="Unassembled WGS sequence"/>
</dbReference>
<comment type="caution">
    <text evidence="9">The sequence shown here is derived from an EMBL/GenBank/DDBJ whole genome shotgun (WGS) entry which is preliminary data.</text>
</comment>
<keyword evidence="6" id="KW-0804">Transcription</keyword>
<evidence type="ECO:0008006" key="11">
    <source>
        <dbReference type="Google" id="ProtNLM"/>
    </source>
</evidence>
<evidence type="ECO:0000256" key="2">
    <source>
        <dbReference type="ARBA" id="ARBA00010916"/>
    </source>
</evidence>
<keyword evidence="4" id="KW-0805">Transcription regulation</keyword>
<evidence type="ECO:0000313" key="10">
    <source>
        <dbReference type="Proteomes" id="UP000232323"/>
    </source>
</evidence>
<dbReference type="AlphaFoldDB" id="A0A250WWD2"/>
<dbReference type="GO" id="GO:0005634">
    <property type="term" value="C:nucleus"/>
    <property type="evidence" value="ECO:0007669"/>
    <property type="project" value="UniProtKB-SubCell"/>
</dbReference>
<dbReference type="InterPro" id="IPR015418">
    <property type="entry name" value="Eaf6"/>
</dbReference>
<evidence type="ECO:0000256" key="8">
    <source>
        <dbReference type="SAM" id="MobiDB-lite"/>
    </source>
</evidence>
<keyword evidence="3" id="KW-0156">Chromatin regulator</keyword>
<dbReference type="EMBL" id="BEGY01000010">
    <property type="protein sequence ID" value="GAX75144.1"/>
    <property type="molecule type" value="Genomic_DNA"/>
</dbReference>
<protein>
    <recommendedName>
        <fullName evidence="11">Chromatin modification-related protein MEAF6</fullName>
    </recommendedName>
</protein>
<evidence type="ECO:0000256" key="3">
    <source>
        <dbReference type="ARBA" id="ARBA00022853"/>
    </source>
</evidence>
<dbReference type="Pfam" id="PF09340">
    <property type="entry name" value="NuA4"/>
    <property type="match status" value="1"/>
</dbReference>
<keyword evidence="5" id="KW-0175">Coiled coil</keyword>
<comment type="similarity">
    <text evidence="2">Belongs to the EAF6 family.</text>
</comment>